<dbReference type="EC" id="2.1.1.193" evidence="3 12"/>
<dbReference type="Gene3D" id="3.40.1280.10">
    <property type="match status" value="1"/>
</dbReference>
<dbReference type="InterPro" id="IPR029026">
    <property type="entry name" value="tRNA_m1G_MTases_N"/>
</dbReference>
<keyword evidence="6 12" id="KW-0698">rRNA processing</keyword>
<dbReference type="GO" id="GO:0005737">
    <property type="term" value="C:cytoplasm"/>
    <property type="evidence" value="ECO:0007669"/>
    <property type="project" value="UniProtKB-SubCell"/>
</dbReference>
<protein>
    <recommendedName>
        <fullName evidence="4 12">Ribosomal RNA small subunit methyltransferase E</fullName>
        <ecNumber evidence="3 12">2.1.1.193</ecNumber>
    </recommendedName>
</protein>
<keyword evidence="16" id="KW-1185">Reference proteome</keyword>
<organism evidence="15 16">
    <name type="scientific">Kineobactrum sediminis</name>
    <dbReference type="NCBI Taxonomy" id="1905677"/>
    <lineage>
        <taxon>Bacteria</taxon>
        <taxon>Pseudomonadati</taxon>
        <taxon>Pseudomonadota</taxon>
        <taxon>Gammaproteobacteria</taxon>
        <taxon>Cellvibrionales</taxon>
        <taxon>Halieaceae</taxon>
        <taxon>Kineobactrum</taxon>
    </lineage>
</organism>
<dbReference type="PANTHER" id="PTHR30027">
    <property type="entry name" value="RIBOSOMAL RNA SMALL SUBUNIT METHYLTRANSFERASE E"/>
    <property type="match status" value="1"/>
</dbReference>
<dbReference type="InterPro" id="IPR006700">
    <property type="entry name" value="RsmE"/>
</dbReference>
<keyword evidence="8 12" id="KW-0808">Transferase</keyword>
<evidence type="ECO:0000256" key="9">
    <source>
        <dbReference type="ARBA" id="ARBA00022691"/>
    </source>
</evidence>
<dbReference type="Pfam" id="PF04452">
    <property type="entry name" value="Methyltrans_RNA"/>
    <property type="match status" value="1"/>
</dbReference>
<evidence type="ECO:0000256" key="12">
    <source>
        <dbReference type="PIRNR" id="PIRNR015601"/>
    </source>
</evidence>
<dbReference type="InterPro" id="IPR046886">
    <property type="entry name" value="RsmE_MTase_dom"/>
</dbReference>
<dbReference type="AlphaFoldDB" id="A0A2N5Y578"/>
<dbReference type="EMBL" id="PKLZ01000002">
    <property type="protein sequence ID" value="PLW83522.1"/>
    <property type="molecule type" value="Genomic_DNA"/>
</dbReference>
<comment type="caution">
    <text evidence="15">The sequence shown here is derived from an EMBL/GenBank/DDBJ whole genome shotgun (WGS) entry which is preliminary data.</text>
</comment>
<dbReference type="InterPro" id="IPR015947">
    <property type="entry name" value="PUA-like_sf"/>
</dbReference>
<evidence type="ECO:0000256" key="5">
    <source>
        <dbReference type="ARBA" id="ARBA00022490"/>
    </source>
</evidence>
<dbReference type="Gene3D" id="2.40.240.20">
    <property type="entry name" value="Hypothetical PUA domain-like, domain 1"/>
    <property type="match status" value="1"/>
</dbReference>
<evidence type="ECO:0000256" key="8">
    <source>
        <dbReference type="ARBA" id="ARBA00022679"/>
    </source>
</evidence>
<dbReference type="PIRSF" id="PIRSF015601">
    <property type="entry name" value="MTase_slr0722"/>
    <property type="match status" value="1"/>
</dbReference>
<evidence type="ECO:0000256" key="10">
    <source>
        <dbReference type="ARBA" id="ARBA00025699"/>
    </source>
</evidence>
<evidence type="ECO:0000313" key="15">
    <source>
        <dbReference type="EMBL" id="PLW83522.1"/>
    </source>
</evidence>
<keyword evidence="5 12" id="KW-0963">Cytoplasm</keyword>
<dbReference type="PANTHER" id="PTHR30027:SF3">
    <property type="entry name" value="16S RRNA (URACIL(1498)-N(3))-METHYLTRANSFERASE"/>
    <property type="match status" value="1"/>
</dbReference>
<sequence length="250" mass="27199">MRIPRIYTPQMLTAGSELALEPGASQHLGKALRMGPGDVLLLFDGSGSQYSARIVAVSKKQVTVQLMEQQPGTMDSPLWVHLGIGISRGERMDWVMQKATELGVGAITPLYTERTEVRLRGERESRKLGHWQQVIISACEQSGRSTLPTLHPPTNLDSWLGGCEEERRFVLHHRATSKPRGADEPGTVCLLVGPEGGLSELEIDAAGHAGFEALTLGPRILRTETAPLAALAILQARWGDMRGLHPGPDH</sequence>
<reference evidence="16" key="1">
    <citation type="submission" date="2017-11" db="EMBL/GenBank/DDBJ databases">
        <title>The draft genome sequence of Chromatocurvus sp. F02.</title>
        <authorList>
            <person name="Du Z.-J."/>
            <person name="Chang Y.-Q."/>
        </authorList>
    </citation>
    <scope>NUCLEOTIDE SEQUENCE [LARGE SCALE GENOMIC DNA]</scope>
    <source>
        <strain evidence="16">F02</strain>
    </source>
</reference>
<keyword evidence="7 12" id="KW-0489">Methyltransferase</keyword>
<name>A0A2N5Y578_9GAMM</name>
<comment type="function">
    <text evidence="10 12">Specifically methylates the N3 position of the uracil ring of uridine 1498 (m3U1498) in 16S rRNA. Acts on the fully assembled 30S ribosomal subunit.</text>
</comment>
<feature type="domain" description="Ribosomal RNA small subunit methyltransferase E methyltransferase" evidence="13">
    <location>
        <begin position="76"/>
        <end position="235"/>
    </location>
</feature>
<dbReference type="GO" id="GO:0070042">
    <property type="term" value="F:rRNA (uridine-N3-)-methyltransferase activity"/>
    <property type="evidence" value="ECO:0007669"/>
    <property type="project" value="TreeGrafter"/>
</dbReference>
<dbReference type="Pfam" id="PF20260">
    <property type="entry name" value="PUA_4"/>
    <property type="match status" value="1"/>
</dbReference>
<evidence type="ECO:0000259" key="14">
    <source>
        <dbReference type="Pfam" id="PF20260"/>
    </source>
</evidence>
<comment type="similarity">
    <text evidence="2 12">Belongs to the RNA methyltransferase RsmE family.</text>
</comment>
<dbReference type="OrthoDB" id="9815641at2"/>
<dbReference type="InterPro" id="IPR046887">
    <property type="entry name" value="RsmE_PUA-like"/>
</dbReference>
<comment type="catalytic activity">
    <reaction evidence="11 12">
        <text>uridine(1498) in 16S rRNA + S-adenosyl-L-methionine = N(3)-methyluridine(1498) in 16S rRNA + S-adenosyl-L-homocysteine + H(+)</text>
        <dbReference type="Rhea" id="RHEA:42920"/>
        <dbReference type="Rhea" id="RHEA-COMP:10283"/>
        <dbReference type="Rhea" id="RHEA-COMP:10284"/>
        <dbReference type="ChEBI" id="CHEBI:15378"/>
        <dbReference type="ChEBI" id="CHEBI:57856"/>
        <dbReference type="ChEBI" id="CHEBI:59789"/>
        <dbReference type="ChEBI" id="CHEBI:65315"/>
        <dbReference type="ChEBI" id="CHEBI:74502"/>
        <dbReference type="EC" id="2.1.1.193"/>
    </reaction>
</comment>
<dbReference type="Proteomes" id="UP000234845">
    <property type="component" value="Unassembled WGS sequence"/>
</dbReference>
<evidence type="ECO:0000256" key="7">
    <source>
        <dbReference type="ARBA" id="ARBA00022603"/>
    </source>
</evidence>
<dbReference type="RefSeq" id="WP_101520203.1">
    <property type="nucleotide sequence ID" value="NZ_PKLZ01000002.1"/>
</dbReference>
<evidence type="ECO:0000256" key="6">
    <source>
        <dbReference type="ARBA" id="ARBA00022552"/>
    </source>
</evidence>
<comment type="subcellular location">
    <subcellularLocation>
        <location evidence="1 12">Cytoplasm</location>
    </subcellularLocation>
</comment>
<evidence type="ECO:0000256" key="4">
    <source>
        <dbReference type="ARBA" id="ARBA00013673"/>
    </source>
</evidence>
<dbReference type="NCBIfam" id="NF008692">
    <property type="entry name" value="PRK11713.1-5"/>
    <property type="match status" value="1"/>
</dbReference>
<evidence type="ECO:0000256" key="2">
    <source>
        <dbReference type="ARBA" id="ARBA00005528"/>
    </source>
</evidence>
<dbReference type="SUPFAM" id="SSF75217">
    <property type="entry name" value="alpha/beta knot"/>
    <property type="match status" value="1"/>
</dbReference>
<evidence type="ECO:0000313" key="16">
    <source>
        <dbReference type="Proteomes" id="UP000234845"/>
    </source>
</evidence>
<evidence type="ECO:0000256" key="3">
    <source>
        <dbReference type="ARBA" id="ARBA00012328"/>
    </source>
</evidence>
<evidence type="ECO:0000256" key="11">
    <source>
        <dbReference type="ARBA" id="ARBA00047944"/>
    </source>
</evidence>
<gene>
    <name evidence="15" type="ORF">CWI75_03985</name>
</gene>
<dbReference type="SUPFAM" id="SSF88697">
    <property type="entry name" value="PUA domain-like"/>
    <property type="match status" value="1"/>
</dbReference>
<dbReference type="CDD" id="cd18084">
    <property type="entry name" value="RsmE-like"/>
    <property type="match status" value="1"/>
</dbReference>
<accession>A0A2N5Y578</accession>
<dbReference type="InterPro" id="IPR029028">
    <property type="entry name" value="Alpha/beta_knot_MTases"/>
</dbReference>
<dbReference type="NCBIfam" id="TIGR00046">
    <property type="entry name" value="RsmE family RNA methyltransferase"/>
    <property type="match status" value="1"/>
</dbReference>
<feature type="domain" description="Ribosomal RNA small subunit methyltransferase E PUA-like" evidence="14">
    <location>
        <begin position="25"/>
        <end position="66"/>
    </location>
</feature>
<proteinExistence type="inferred from homology"/>
<keyword evidence="9 12" id="KW-0949">S-adenosyl-L-methionine</keyword>
<evidence type="ECO:0000259" key="13">
    <source>
        <dbReference type="Pfam" id="PF04452"/>
    </source>
</evidence>
<dbReference type="GO" id="GO:0070475">
    <property type="term" value="P:rRNA base methylation"/>
    <property type="evidence" value="ECO:0007669"/>
    <property type="project" value="TreeGrafter"/>
</dbReference>
<evidence type="ECO:0000256" key="1">
    <source>
        <dbReference type="ARBA" id="ARBA00004496"/>
    </source>
</evidence>